<dbReference type="PROSITE" id="PS50112">
    <property type="entry name" value="PAS"/>
    <property type="match status" value="1"/>
</dbReference>
<dbReference type="PROSITE" id="PS50887">
    <property type="entry name" value="GGDEF"/>
    <property type="match status" value="1"/>
</dbReference>
<dbReference type="InterPro" id="IPR001633">
    <property type="entry name" value="EAL_dom"/>
</dbReference>
<dbReference type="SUPFAM" id="SSF141868">
    <property type="entry name" value="EAL domain-like"/>
    <property type="match status" value="1"/>
</dbReference>
<reference evidence="10 11" key="1">
    <citation type="submission" date="2019-05" db="EMBL/GenBank/DDBJ databases">
        <title>Marinobacter panjinensis sp. nov., a moderately halophilic bacterium isolated from sea tidal flat environment.</title>
        <authorList>
            <person name="Yang W."/>
            <person name="An M."/>
            <person name="He W."/>
            <person name="Luo X."/>
            <person name="Zhu L."/>
            <person name="Chen G."/>
            <person name="Zhang Y."/>
            <person name="Wang Y."/>
        </authorList>
    </citation>
    <scope>NUCLEOTIDE SEQUENCE [LARGE SCALE GENOMIC DNA]</scope>
    <source>
        <strain evidence="10 11">PJ-16</strain>
    </source>
</reference>
<dbReference type="CDD" id="cd00130">
    <property type="entry name" value="PAS"/>
    <property type="match status" value="1"/>
</dbReference>
<dbReference type="InterPro" id="IPR013656">
    <property type="entry name" value="PAS_4"/>
</dbReference>
<dbReference type="Proteomes" id="UP000308488">
    <property type="component" value="Unassembled WGS sequence"/>
</dbReference>
<dbReference type="Pfam" id="PF08448">
    <property type="entry name" value="PAS_4"/>
    <property type="match status" value="1"/>
</dbReference>
<dbReference type="Gene3D" id="3.30.450.20">
    <property type="entry name" value="PAS domain"/>
    <property type="match status" value="2"/>
</dbReference>
<evidence type="ECO:0000259" key="9">
    <source>
        <dbReference type="PROSITE" id="PS50887"/>
    </source>
</evidence>
<comment type="caution">
    <text evidence="10">The sequence shown here is derived from an EMBL/GenBank/DDBJ whole genome shotgun (WGS) entry which is preliminary data.</text>
</comment>
<evidence type="ECO:0000259" key="7">
    <source>
        <dbReference type="PROSITE" id="PS50113"/>
    </source>
</evidence>
<dbReference type="SUPFAM" id="SSF55785">
    <property type="entry name" value="PYP-like sensor domain (PAS domain)"/>
    <property type="match status" value="2"/>
</dbReference>
<dbReference type="PANTHER" id="PTHR44757:SF2">
    <property type="entry name" value="BIOFILM ARCHITECTURE MAINTENANCE PROTEIN MBAA"/>
    <property type="match status" value="1"/>
</dbReference>
<dbReference type="FunFam" id="3.30.450.20:FF:000099">
    <property type="entry name" value="Sensory box sensor histidine kinase"/>
    <property type="match status" value="1"/>
</dbReference>
<dbReference type="Gene3D" id="2.10.70.100">
    <property type="match status" value="1"/>
</dbReference>
<dbReference type="InterPro" id="IPR000700">
    <property type="entry name" value="PAS-assoc_C"/>
</dbReference>
<sequence>MTQRTLANNVARLIRLSVVLVVLPAAFVGVVAGRLTGQRSNRQLKTRRDVRHEDALRTREAEFRTLVETMPQIVWVTRPDGRHIDFNQHWLDYTGLTLEESLGHGWNPPFHPEDRGLAAERWLQAINSGEPYEIEYRLRRWDGVYHWMLGRALPMRDAEGNIIKWFGTCTDIDDLKRTQERLDEAQRVGRIGDWEYNVVTEETTWSPEVYRIFGRDTRLGSPRTFHDSAALFDAESVVLLKEMISQGVASGETQRIDLRTKGGGGKESYVQTVAVPRKGDSGEVVGLFGTVQDISERKKAELALHARAQQQLLAAALGRYALSAASLDEVYAEAAATITKGLKVEFSNVLLLNGPQQPLVLKAGIGWEPGWIGRQVADPMEQTQTYRVLASREPVIIHDFSNDSRFTPSELLTSHGVVSGVDVLVGGTEKPVGVLGAYTSTPRKFSTDDVGFLQGVANVLGAAAERQRANDQLSHMALHDPLTDLPNRLLLTDRLNVALSHAQRHDQQVAVLFLDLDRFKHVNDVFGHALGDHVLHDVAKRLSHCVRSEDTVSRQGGDEFIVALTDIDDEKDAALIADKVLAAITSPFLLEGTEIILGVSIGIACFPRDGQDAETLLRNADAAMYVAKDLGRNRYQFYAPEMNMRGLDRLTLESDLHRAIERNELFLMYQPQLDLNTGNVVGLEALVRWQHPSRGLISPGQFIPIAEICGLITPVGNWVLESACHQHVRWVSQGLIKGTMAVNISAHQFRQADFCDRVSDVLLRTGLEPDLLELEVTESVVMHGIDQVLHKLNVLRGLGVTLAIDDFGTGYSSLSYLKQFPLHRLKIDQSFTCGLPADLESSAIAEAIIQMGHSLGLDVLAEGIETRAQVTNLQSLGCDAGQGFLYARPLSVEECGDYLLAAVGDRR</sequence>
<dbReference type="RefSeq" id="WP_137436968.1">
    <property type="nucleotide sequence ID" value="NZ_SZYH01000001.1"/>
</dbReference>
<dbReference type="SUPFAM" id="SSF55781">
    <property type="entry name" value="GAF domain-like"/>
    <property type="match status" value="1"/>
</dbReference>
<dbReference type="SUPFAM" id="SSF55073">
    <property type="entry name" value="Nucleotide cyclase"/>
    <property type="match status" value="1"/>
</dbReference>
<dbReference type="InterPro" id="IPR043128">
    <property type="entry name" value="Rev_trsase/Diguanyl_cyclase"/>
</dbReference>
<dbReference type="InterPro" id="IPR000160">
    <property type="entry name" value="GGDEF_dom"/>
</dbReference>
<proteinExistence type="predicted"/>
<evidence type="ECO:0000313" key="11">
    <source>
        <dbReference type="Proteomes" id="UP000308488"/>
    </source>
</evidence>
<dbReference type="Pfam" id="PF00563">
    <property type="entry name" value="EAL"/>
    <property type="match status" value="1"/>
</dbReference>
<dbReference type="CDD" id="cd01949">
    <property type="entry name" value="GGDEF"/>
    <property type="match status" value="1"/>
</dbReference>
<dbReference type="PANTHER" id="PTHR44757">
    <property type="entry name" value="DIGUANYLATE CYCLASE DGCP"/>
    <property type="match status" value="1"/>
</dbReference>
<dbReference type="InterPro" id="IPR035965">
    <property type="entry name" value="PAS-like_dom_sf"/>
</dbReference>
<dbReference type="Pfam" id="PF08447">
    <property type="entry name" value="PAS_3"/>
    <property type="match status" value="1"/>
</dbReference>
<dbReference type="SMART" id="SM00091">
    <property type="entry name" value="PAS"/>
    <property type="match status" value="1"/>
</dbReference>
<dbReference type="PROSITE" id="PS50113">
    <property type="entry name" value="PAC"/>
    <property type="match status" value="2"/>
</dbReference>
<comment type="catalytic activity">
    <reaction evidence="5">
        <text>3',3'-c-di-GMP + H2O = 5'-phosphoguanylyl(3'-&gt;5')guanosine + H(+)</text>
        <dbReference type="Rhea" id="RHEA:24902"/>
        <dbReference type="ChEBI" id="CHEBI:15377"/>
        <dbReference type="ChEBI" id="CHEBI:15378"/>
        <dbReference type="ChEBI" id="CHEBI:58754"/>
        <dbReference type="ChEBI" id="CHEBI:58805"/>
        <dbReference type="EC" id="3.1.4.52"/>
    </reaction>
    <physiologicalReaction direction="left-to-right" evidence="5">
        <dbReference type="Rhea" id="RHEA:24903"/>
    </physiologicalReaction>
</comment>
<dbReference type="InterPro" id="IPR035919">
    <property type="entry name" value="EAL_sf"/>
</dbReference>
<dbReference type="InterPro" id="IPR029787">
    <property type="entry name" value="Nucleotide_cyclase"/>
</dbReference>
<accession>A0A4U6R8S6</accession>
<dbReference type="FunFam" id="3.30.70.270:FF:000001">
    <property type="entry name" value="Diguanylate cyclase domain protein"/>
    <property type="match status" value="1"/>
</dbReference>
<dbReference type="InterPro" id="IPR000014">
    <property type="entry name" value="PAS"/>
</dbReference>
<dbReference type="AlphaFoldDB" id="A0A4U6R8S6"/>
<feature type="domain" description="EAL" evidence="8">
    <location>
        <begin position="649"/>
        <end position="903"/>
    </location>
</feature>
<feature type="domain" description="PAS" evidence="6">
    <location>
        <begin position="59"/>
        <end position="129"/>
    </location>
</feature>
<dbReference type="EC" id="3.1.4.52" evidence="2"/>
<dbReference type="EMBL" id="SZYH01000001">
    <property type="protein sequence ID" value="TKV69352.1"/>
    <property type="molecule type" value="Genomic_DNA"/>
</dbReference>
<dbReference type="NCBIfam" id="TIGR00254">
    <property type="entry name" value="GGDEF"/>
    <property type="match status" value="1"/>
</dbReference>
<dbReference type="GO" id="GO:0016301">
    <property type="term" value="F:kinase activity"/>
    <property type="evidence" value="ECO:0007669"/>
    <property type="project" value="UniProtKB-KW"/>
</dbReference>
<evidence type="ECO:0000256" key="2">
    <source>
        <dbReference type="ARBA" id="ARBA00012282"/>
    </source>
</evidence>
<dbReference type="NCBIfam" id="TIGR00229">
    <property type="entry name" value="sensory_box"/>
    <property type="match status" value="1"/>
</dbReference>
<evidence type="ECO:0000256" key="4">
    <source>
        <dbReference type="ARBA" id="ARBA00022777"/>
    </source>
</evidence>
<dbReference type="GO" id="GO:0071732">
    <property type="term" value="P:cellular response to nitric oxide"/>
    <property type="evidence" value="ECO:0007669"/>
    <property type="project" value="UniProtKB-ARBA"/>
</dbReference>
<dbReference type="InterPro" id="IPR052155">
    <property type="entry name" value="Biofilm_reg_signaling"/>
</dbReference>
<dbReference type="SMART" id="SM00086">
    <property type="entry name" value="PAC"/>
    <property type="match status" value="2"/>
</dbReference>
<dbReference type="InterPro" id="IPR003018">
    <property type="entry name" value="GAF"/>
</dbReference>
<evidence type="ECO:0000256" key="1">
    <source>
        <dbReference type="ARBA" id="ARBA00001946"/>
    </source>
</evidence>
<dbReference type="Gene3D" id="3.20.20.450">
    <property type="entry name" value="EAL domain"/>
    <property type="match status" value="1"/>
</dbReference>
<dbReference type="Gene3D" id="3.30.70.270">
    <property type="match status" value="1"/>
</dbReference>
<evidence type="ECO:0000256" key="3">
    <source>
        <dbReference type="ARBA" id="ARBA00022636"/>
    </source>
</evidence>
<feature type="domain" description="PAC" evidence="7">
    <location>
        <begin position="254"/>
        <end position="306"/>
    </location>
</feature>
<gene>
    <name evidence="10" type="ORF">FDP08_15205</name>
</gene>
<keyword evidence="4" id="KW-0808">Transferase</keyword>
<name>A0A4U6R8S6_9GAMM</name>
<evidence type="ECO:0000259" key="8">
    <source>
        <dbReference type="PROSITE" id="PS50883"/>
    </source>
</evidence>
<protein>
    <recommendedName>
        <fullName evidence="2">cyclic-guanylate-specific phosphodiesterase</fullName>
        <ecNumber evidence="2">3.1.4.52</ecNumber>
    </recommendedName>
</protein>
<dbReference type="SMART" id="SM00065">
    <property type="entry name" value="GAF"/>
    <property type="match status" value="1"/>
</dbReference>
<organism evidence="10 11">
    <name type="scientific">Marinobacter panjinensis</name>
    <dbReference type="NCBI Taxonomy" id="2576384"/>
    <lineage>
        <taxon>Bacteria</taxon>
        <taxon>Pseudomonadati</taxon>
        <taxon>Pseudomonadota</taxon>
        <taxon>Gammaproteobacteria</taxon>
        <taxon>Pseudomonadales</taxon>
        <taxon>Marinobacteraceae</taxon>
        <taxon>Marinobacter</taxon>
    </lineage>
</organism>
<comment type="cofactor">
    <cofactor evidence="1">
        <name>Mg(2+)</name>
        <dbReference type="ChEBI" id="CHEBI:18420"/>
    </cofactor>
</comment>
<dbReference type="OrthoDB" id="9812358at2"/>
<evidence type="ECO:0000259" key="6">
    <source>
        <dbReference type="PROSITE" id="PS50112"/>
    </source>
</evidence>
<dbReference type="SMART" id="SM00267">
    <property type="entry name" value="GGDEF"/>
    <property type="match status" value="1"/>
</dbReference>
<dbReference type="InterPro" id="IPR013655">
    <property type="entry name" value="PAS_fold_3"/>
</dbReference>
<dbReference type="InterPro" id="IPR029016">
    <property type="entry name" value="GAF-like_dom_sf"/>
</dbReference>
<keyword evidence="4" id="KW-0418">Kinase</keyword>
<dbReference type="FunFam" id="3.20.20.450:FF:000001">
    <property type="entry name" value="Cyclic di-GMP phosphodiesterase yahA"/>
    <property type="match status" value="1"/>
</dbReference>
<dbReference type="Gene3D" id="3.30.450.40">
    <property type="match status" value="1"/>
</dbReference>
<dbReference type="PROSITE" id="PS50883">
    <property type="entry name" value="EAL"/>
    <property type="match status" value="1"/>
</dbReference>
<dbReference type="SMART" id="SM00052">
    <property type="entry name" value="EAL"/>
    <property type="match status" value="1"/>
</dbReference>
<keyword evidence="3" id="KW-0973">c-di-GMP</keyword>
<feature type="domain" description="GGDEF" evidence="9">
    <location>
        <begin position="507"/>
        <end position="640"/>
    </location>
</feature>
<dbReference type="InterPro" id="IPR001610">
    <property type="entry name" value="PAC"/>
</dbReference>
<dbReference type="CDD" id="cd01948">
    <property type="entry name" value="EAL"/>
    <property type="match status" value="1"/>
</dbReference>
<evidence type="ECO:0000313" key="10">
    <source>
        <dbReference type="EMBL" id="TKV69352.1"/>
    </source>
</evidence>
<feature type="domain" description="PAC" evidence="7">
    <location>
        <begin position="132"/>
        <end position="184"/>
    </location>
</feature>
<keyword evidence="11" id="KW-1185">Reference proteome</keyword>
<dbReference type="Pfam" id="PF01590">
    <property type="entry name" value="GAF"/>
    <property type="match status" value="1"/>
</dbReference>
<evidence type="ECO:0000256" key="5">
    <source>
        <dbReference type="ARBA" id="ARBA00051114"/>
    </source>
</evidence>
<dbReference type="GO" id="GO:0071111">
    <property type="term" value="F:cyclic-guanylate-specific phosphodiesterase activity"/>
    <property type="evidence" value="ECO:0007669"/>
    <property type="project" value="UniProtKB-EC"/>
</dbReference>
<dbReference type="Pfam" id="PF00990">
    <property type="entry name" value="GGDEF"/>
    <property type="match status" value="1"/>
</dbReference>